<protein>
    <submittedName>
        <fullName evidence="5">Dual specificity protein phosphatase</fullName>
    </submittedName>
</protein>
<feature type="domain" description="Tyrosine specific protein phosphatases" evidence="4">
    <location>
        <begin position="78"/>
        <end position="142"/>
    </location>
</feature>
<dbReference type="InterPro" id="IPR000387">
    <property type="entry name" value="Tyr_Pase_dom"/>
</dbReference>
<dbReference type="InterPro" id="IPR029021">
    <property type="entry name" value="Prot-tyrosine_phosphatase-like"/>
</dbReference>
<dbReference type="PROSITE" id="PS00383">
    <property type="entry name" value="TYR_PHOSPHATASE_1"/>
    <property type="match status" value="1"/>
</dbReference>
<dbReference type="SMART" id="SM00195">
    <property type="entry name" value="DSPc"/>
    <property type="match status" value="1"/>
</dbReference>
<evidence type="ECO:0000313" key="5">
    <source>
        <dbReference type="EMBL" id="EPX59092.1"/>
    </source>
</evidence>
<dbReference type="RefSeq" id="WP_020918377.1">
    <property type="nucleotide sequence ID" value="NZ_ANAH02000020.1"/>
</dbReference>
<dbReference type="CDD" id="cd14498">
    <property type="entry name" value="DSP"/>
    <property type="match status" value="1"/>
</dbReference>
<dbReference type="PANTHER" id="PTHR46274">
    <property type="entry name" value="PHOSPHATIDYLINOSITOL PHOSPHATASE"/>
    <property type="match status" value="1"/>
</dbReference>
<dbReference type="SUPFAM" id="SSF52799">
    <property type="entry name" value="(Phosphotyrosine protein) phosphatases II"/>
    <property type="match status" value="1"/>
</dbReference>
<evidence type="ECO:0000259" key="3">
    <source>
        <dbReference type="PROSITE" id="PS50054"/>
    </source>
</evidence>
<dbReference type="Gene3D" id="3.90.190.10">
    <property type="entry name" value="Protein tyrosine phosphatase superfamily"/>
    <property type="match status" value="1"/>
</dbReference>
<evidence type="ECO:0000256" key="1">
    <source>
        <dbReference type="ARBA" id="ARBA00022801"/>
    </source>
</evidence>
<evidence type="ECO:0000313" key="6">
    <source>
        <dbReference type="Proteomes" id="UP000011682"/>
    </source>
</evidence>
<dbReference type="AlphaFoldDB" id="S9PA15"/>
<keyword evidence="1" id="KW-0378">Hydrolase</keyword>
<dbReference type="GO" id="GO:0004721">
    <property type="term" value="F:phosphoprotein phosphatase activity"/>
    <property type="evidence" value="ECO:0007669"/>
    <property type="project" value="UniProtKB-KW"/>
</dbReference>
<sequence length="183" mass="20575">MRQEPMEMNLDWVTPELVVGGRFPMEAAAHLSQRLGIRYVVDVRVECCDDERVLREHGITLLHLPTVDMCAISLPMIRDGVDWVRERLERGEKVFIHCEYGIGRSALLALCVLVSRGYGPLEALALAKRRRPKVSPSPEQLEAFMAFSEEWRRAHGASWTVPVFDALAAIAYSHPRPSSPSPG</sequence>
<feature type="domain" description="Tyrosine-protein phosphatase" evidence="3">
    <location>
        <begin position="9"/>
        <end position="157"/>
    </location>
</feature>
<dbReference type="PROSITE" id="PS50054">
    <property type="entry name" value="TYR_PHOSPHATASE_DUAL"/>
    <property type="match status" value="1"/>
</dbReference>
<evidence type="ECO:0000259" key="4">
    <source>
        <dbReference type="PROSITE" id="PS50056"/>
    </source>
</evidence>
<dbReference type="OrthoDB" id="9806482at2"/>
<dbReference type="InterPro" id="IPR000340">
    <property type="entry name" value="Dual-sp_phosphatase_cat-dom"/>
</dbReference>
<name>S9PA15_CYSF2</name>
<dbReference type="PANTHER" id="PTHR46274:SF6">
    <property type="entry name" value="TYR_PHOSPHATASE_2 DOMAIN-CONTAINING PROTEIN"/>
    <property type="match status" value="1"/>
</dbReference>
<dbReference type="eggNOG" id="COG2453">
    <property type="taxonomic scope" value="Bacteria"/>
</dbReference>
<accession>S9PA15</accession>
<evidence type="ECO:0000256" key="2">
    <source>
        <dbReference type="ARBA" id="ARBA00022912"/>
    </source>
</evidence>
<dbReference type="PROSITE" id="PS50056">
    <property type="entry name" value="TYR_PHOSPHATASE_2"/>
    <property type="match status" value="1"/>
</dbReference>
<dbReference type="EMBL" id="ANAH02000020">
    <property type="protein sequence ID" value="EPX59092.1"/>
    <property type="molecule type" value="Genomic_DNA"/>
</dbReference>
<gene>
    <name evidence="5" type="ORF">D187_003469</name>
</gene>
<keyword evidence="6" id="KW-1185">Reference proteome</keyword>
<reference evidence="5" key="1">
    <citation type="submission" date="2013-05" db="EMBL/GenBank/DDBJ databases">
        <title>Genome assembly of Cystobacter fuscus DSM 2262.</title>
        <authorList>
            <person name="Sharma G."/>
            <person name="Khatri I."/>
            <person name="Kaur C."/>
            <person name="Mayilraj S."/>
            <person name="Subramanian S."/>
        </authorList>
    </citation>
    <scope>NUCLEOTIDE SEQUENCE [LARGE SCALE GENOMIC DNA]</scope>
    <source>
        <strain evidence="5">DSM 2262</strain>
    </source>
</reference>
<comment type="caution">
    <text evidence="5">The sequence shown here is derived from an EMBL/GenBank/DDBJ whole genome shotgun (WGS) entry which is preliminary data.</text>
</comment>
<dbReference type="InterPro" id="IPR020422">
    <property type="entry name" value="TYR_PHOSPHATASE_DUAL_dom"/>
</dbReference>
<proteinExistence type="predicted"/>
<dbReference type="Proteomes" id="UP000011682">
    <property type="component" value="Unassembled WGS sequence"/>
</dbReference>
<dbReference type="Pfam" id="PF00782">
    <property type="entry name" value="DSPc"/>
    <property type="match status" value="1"/>
</dbReference>
<keyword evidence="2" id="KW-0904">Protein phosphatase</keyword>
<organism evidence="5 6">
    <name type="scientific">Cystobacter fuscus (strain ATCC 25194 / DSM 2262 / NBRC 100088 / M29)</name>
    <dbReference type="NCBI Taxonomy" id="1242864"/>
    <lineage>
        <taxon>Bacteria</taxon>
        <taxon>Pseudomonadati</taxon>
        <taxon>Myxococcota</taxon>
        <taxon>Myxococcia</taxon>
        <taxon>Myxococcales</taxon>
        <taxon>Cystobacterineae</taxon>
        <taxon>Archangiaceae</taxon>
        <taxon>Cystobacter</taxon>
    </lineage>
</organism>
<dbReference type="FunFam" id="3.90.190.10:FF:000157">
    <property type="entry name" value="Protein-tyrosine phosphatase"/>
    <property type="match status" value="1"/>
</dbReference>
<dbReference type="InterPro" id="IPR016130">
    <property type="entry name" value="Tyr_Pase_AS"/>
</dbReference>